<evidence type="ECO:0000313" key="3">
    <source>
        <dbReference type="Proteomes" id="UP001303046"/>
    </source>
</evidence>
<dbReference type="EMBL" id="JAVFWL010000002">
    <property type="protein sequence ID" value="KAK6732915.1"/>
    <property type="molecule type" value="Genomic_DNA"/>
</dbReference>
<name>A0ABR1C653_NECAM</name>
<dbReference type="Proteomes" id="UP001303046">
    <property type="component" value="Unassembled WGS sequence"/>
</dbReference>
<keyword evidence="3" id="KW-1185">Reference proteome</keyword>
<protein>
    <submittedName>
        <fullName evidence="2">Uncharacterized protein</fullName>
    </submittedName>
</protein>
<proteinExistence type="predicted"/>
<feature type="region of interest" description="Disordered" evidence="1">
    <location>
        <begin position="1"/>
        <end position="38"/>
    </location>
</feature>
<organism evidence="2 3">
    <name type="scientific">Necator americanus</name>
    <name type="common">Human hookworm</name>
    <dbReference type="NCBI Taxonomy" id="51031"/>
    <lineage>
        <taxon>Eukaryota</taxon>
        <taxon>Metazoa</taxon>
        <taxon>Ecdysozoa</taxon>
        <taxon>Nematoda</taxon>
        <taxon>Chromadorea</taxon>
        <taxon>Rhabditida</taxon>
        <taxon>Rhabditina</taxon>
        <taxon>Rhabditomorpha</taxon>
        <taxon>Strongyloidea</taxon>
        <taxon>Ancylostomatidae</taxon>
        <taxon>Bunostominae</taxon>
        <taxon>Necator</taxon>
    </lineage>
</organism>
<evidence type="ECO:0000313" key="2">
    <source>
        <dbReference type="EMBL" id="KAK6732915.1"/>
    </source>
</evidence>
<reference evidence="2 3" key="1">
    <citation type="submission" date="2023-08" db="EMBL/GenBank/DDBJ databases">
        <title>A Necator americanus chromosomal reference genome.</title>
        <authorList>
            <person name="Ilik V."/>
            <person name="Petrzelkova K.J."/>
            <person name="Pardy F."/>
            <person name="Fuh T."/>
            <person name="Niatou-Singa F.S."/>
            <person name="Gouil Q."/>
            <person name="Baker L."/>
            <person name="Ritchie M.E."/>
            <person name="Jex A.R."/>
            <person name="Gazzola D."/>
            <person name="Li H."/>
            <person name="Toshio Fujiwara R."/>
            <person name="Zhan B."/>
            <person name="Aroian R.V."/>
            <person name="Pafco B."/>
            <person name="Schwarz E.M."/>
        </authorList>
    </citation>
    <scope>NUCLEOTIDE SEQUENCE [LARGE SCALE GENOMIC DNA]</scope>
    <source>
        <strain evidence="2 3">Aroian</strain>
        <tissue evidence="2">Whole animal</tissue>
    </source>
</reference>
<evidence type="ECO:0000256" key="1">
    <source>
        <dbReference type="SAM" id="MobiDB-lite"/>
    </source>
</evidence>
<accession>A0ABR1C653</accession>
<feature type="compositionally biased region" description="Basic and acidic residues" evidence="1">
    <location>
        <begin position="1"/>
        <end position="14"/>
    </location>
</feature>
<gene>
    <name evidence="2" type="primary">Necator_chrII.g4764</name>
    <name evidence="2" type="ORF">RB195_016972</name>
</gene>
<comment type="caution">
    <text evidence="2">The sequence shown here is derived from an EMBL/GenBank/DDBJ whole genome shotgun (WGS) entry which is preliminary data.</text>
</comment>
<sequence>MYEGRPAEDRRDRNAPTTTTATPSPPPPPATTPAAAPTLLQHHPTVLVISPNWFFRDVGATLNKFCGEKEVDQVLCFIRTGELP</sequence>